<dbReference type="EMBL" id="VTWT01000002">
    <property type="protein sequence ID" value="KAA9340929.1"/>
    <property type="molecule type" value="Genomic_DNA"/>
</dbReference>
<protein>
    <submittedName>
        <fullName evidence="4">OmpA family protein</fullName>
    </submittedName>
</protein>
<dbReference type="AlphaFoldDB" id="A0A5N1J2W8"/>
<feature type="domain" description="OmpA-like" evidence="3">
    <location>
        <begin position="140"/>
        <end position="262"/>
    </location>
</feature>
<dbReference type="PANTHER" id="PTHR30329:SF21">
    <property type="entry name" value="LIPOPROTEIN YIAD-RELATED"/>
    <property type="match status" value="1"/>
</dbReference>
<reference evidence="4 5" key="1">
    <citation type="submission" date="2019-09" db="EMBL/GenBank/DDBJ databases">
        <title>Genome sequence of Adhaeribacter sp. M2.</title>
        <authorList>
            <person name="Srinivasan S."/>
        </authorList>
    </citation>
    <scope>NUCLEOTIDE SEQUENCE [LARGE SCALE GENOMIC DNA]</scope>
    <source>
        <strain evidence="4 5">M2</strain>
    </source>
</reference>
<comment type="caution">
    <text evidence="4">The sequence shown here is derived from an EMBL/GenBank/DDBJ whole genome shotgun (WGS) entry which is preliminary data.</text>
</comment>
<feature type="coiled-coil region" evidence="2">
    <location>
        <begin position="31"/>
        <end position="72"/>
    </location>
</feature>
<evidence type="ECO:0000259" key="3">
    <source>
        <dbReference type="PROSITE" id="PS51123"/>
    </source>
</evidence>
<dbReference type="PROSITE" id="PS51257">
    <property type="entry name" value="PROKAR_LIPOPROTEIN"/>
    <property type="match status" value="1"/>
</dbReference>
<dbReference type="Pfam" id="PF00691">
    <property type="entry name" value="OmpA"/>
    <property type="match status" value="1"/>
</dbReference>
<dbReference type="PANTHER" id="PTHR30329">
    <property type="entry name" value="STATOR ELEMENT OF FLAGELLAR MOTOR COMPLEX"/>
    <property type="match status" value="1"/>
</dbReference>
<evidence type="ECO:0000256" key="1">
    <source>
        <dbReference type="PROSITE-ProRule" id="PRU00473"/>
    </source>
</evidence>
<organism evidence="4 5">
    <name type="scientific">Adhaeribacter soli</name>
    <dbReference type="NCBI Taxonomy" id="2607655"/>
    <lineage>
        <taxon>Bacteria</taxon>
        <taxon>Pseudomonadati</taxon>
        <taxon>Bacteroidota</taxon>
        <taxon>Cytophagia</taxon>
        <taxon>Cytophagales</taxon>
        <taxon>Hymenobacteraceae</taxon>
        <taxon>Adhaeribacter</taxon>
    </lineage>
</organism>
<dbReference type="InterPro" id="IPR050330">
    <property type="entry name" value="Bact_OuterMem_StrucFunc"/>
</dbReference>
<dbReference type="PROSITE" id="PS51123">
    <property type="entry name" value="OMPA_2"/>
    <property type="match status" value="1"/>
</dbReference>
<gene>
    <name evidence="4" type="ORF">F0P94_05760</name>
</gene>
<sequence length="273" mass="30575">MKKILLPSFAIFLSLTGCVSSKKFKDQTAKYNALQSQYQNCNTEKEQQAAKISSLQSEVDNLKANSTTLLNQLSNFSVISQQQADNIKRSLDNINEKDAYIKTMQLSLQKKDSLNLALVMNLKGALKDVNDQDVEVKVDGSAVFISISDKMLFKSGSYDITPRAKEVLGKVAAVVKAQPNVQFMVEGHTDNKPIKTASIKDNWDLSVLRASAVVRVLQKNYGVDPKRMIAAGRSEYVPLTANDNDNNRSRNRRTRIVILPQLDQFFQLMEPKK</sequence>
<evidence type="ECO:0000256" key="2">
    <source>
        <dbReference type="SAM" id="Coils"/>
    </source>
</evidence>
<keyword evidence="5" id="KW-1185">Reference proteome</keyword>
<dbReference type="InterPro" id="IPR036737">
    <property type="entry name" value="OmpA-like_sf"/>
</dbReference>
<dbReference type="CDD" id="cd07185">
    <property type="entry name" value="OmpA_C-like"/>
    <property type="match status" value="1"/>
</dbReference>
<dbReference type="GO" id="GO:0016020">
    <property type="term" value="C:membrane"/>
    <property type="evidence" value="ECO:0007669"/>
    <property type="project" value="UniProtKB-UniRule"/>
</dbReference>
<accession>A0A5N1J2W8</accession>
<dbReference type="RefSeq" id="WP_150902856.1">
    <property type="nucleotide sequence ID" value="NZ_VTWT01000002.1"/>
</dbReference>
<dbReference type="SUPFAM" id="SSF103088">
    <property type="entry name" value="OmpA-like"/>
    <property type="match status" value="1"/>
</dbReference>
<keyword evidence="2" id="KW-0175">Coiled coil</keyword>
<proteinExistence type="predicted"/>
<evidence type="ECO:0000313" key="4">
    <source>
        <dbReference type="EMBL" id="KAA9340929.1"/>
    </source>
</evidence>
<dbReference type="Gene3D" id="3.30.1330.60">
    <property type="entry name" value="OmpA-like domain"/>
    <property type="match status" value="1"/>
</dbReference>
<keyword evidence="1" id="KW-0472">Membrane</keyword>
<dbReference type="InterPro" id="IPR006665">
    <property type="entry name" value="OmpA-like"/>
</dbReference>
<evidence type="ECO:0000313" key="5">
    <source>
        <dbReference type="Proteomes" id="UP000326570"/>
    </source>
</evidence>
<dbReference type="Proteomes" id="UP000326570">
    <property type="component" value="Unassembled WGS sequence"/>
</dbReference>
<name>A0A5N1J2W8_9BACT</name>